<dbReference type="PANTHER" id="PTHR43327:SF11">
    <property type="entry name" value="HYPERSENSITIVE-INDUCED RESPONSE PROTEIN 4"/>
    <property type="match status" value="1"/>
</dbReference>
<name>A0A4S8JNR2_MUSBA</name>
<evidence type="ECO:0000313" key="2">
    <source>
        <dbReference type="Proteomes" id="UP000317650"/>
    </source>
</evidence>
<dbReference type="CDD" id="cd03407">
    <property type="entry name" value="SPFH_like_u4"/>
    <property type="match status" value="1"/>
</dbReference>
<dbReference type="InterPro" id="IPR050710">
    <property type="entry name" value="Band7/mec-2_domain"/>
</dbReference>
<dbReference type="EMBL" id="PYDT01000004">
    <property type="protein sequence ID" value="THU63790.1"/>
    <property type="molecule type" value="Genomic_DNA"/>
</dbReference>
<dbReference type="Proteomes" id="UP000317650">
    <property type="component" value="Chromosome 1"/>
</dbReference>
<reference evidence="1 2" key="1">
    <citation type="journal article" date="2019" name="Nat. Plants">
        <title>Genome sequencing of Musa balbisiana reveals subgenome evolution and function divergence in polyploid bananas.</title>
        <authorList>
            <person name="Yao X."/>
        </authorList>
    </citation>
    <scope>NUCLEOTIDE SEQUENCE [LARGE SCALE GENOMIC DNA]</scope>
    <source>
        <strain evidence="2">cv. DH-PKW</strain>
        <tissue evidence="1">Leaves</tissue>
    </source>
</reference>
<gene>
    <name evidence="1" type="ORF">C4D60_Mb01t19550</name>
</gene>
<proteinExistence type="predicted"/>
<evidence type="ECO:0000313" key="1">
    <source>
        <dbReference type="EMBL" id="THU63790.1"/>
    </source>
</evidence>
<keyword evidence="2" id="KW-1185">Reference proteome</keyword>
<dbReference type="STRING" id="52838.A0A4S8JNR2"/>
<dbReference type="AlphaFoldDB" id="A0A4S8JNR2"/>
<dbReference type="PANTHER" id="PTHR43327">
    <property type="entry name" value="STOMATIN-LIKE PROTEIN 2, MITOCHONDRIAL"/>
    <property type="match status" value="1"/>
</dbReference>
<sequence length="311" mass="34489">MEGRGRVGAGVSRADPRWDLDSCFSAAFLHKRESVVLRLLMAVDAPGGVDRLVLFYTDGAVSYDLGWHGHSRTLPRGCCVPSSPYPRDNVFVQLVCSIQYRVVKENADDAFYELQNPQEQIQAYVFDGDSRQSLLIIMIVRYSYIDNYVLLNGNYVQVMGGYGYNIEQILMVDIIPDASVRRAMNEINAAQRLQLASVYKGEAEKVLMVKKAEAEAEAKYLSGVGIAKQRQAITDGLRDNILNFSNTVSGTSAKEVMDLIMVTQYFDTIKELGNSSKNTTVFIPHGPGHVRDVTDQIRNGVMEASSNLVGN</sequence>
<evidence type="ECO:0008006" key="3">
    <source>
        <dbReference type="Google" id="ProtNLM"/>
    </source>
</evidence>
<organism evidence="1 2">
    <name type="scientific">Musa balbisiana</name>
    <name type="common">Banana</name>
    <dbReference type="NCBI Taxonomy" id="52838"/>
    <lineage>
        <taxon>Eukaryota</taxon>
        <taxon>Viridiplantae</taxon>
        <taxon>Streptophyta</taxon>
        <taxon>Embryophyta</taxon>
        <taxon>Tracheophyta</taxon>
        <taxon>Spermatophyta</taxon>
        <taxon>Magnoliopsida</taxon>
        <taxon>Liliopsida</taxon>
        <taxon>Zingiberales</taxon>
        <taxon>Musaceae</taxon>
        <taxon>Musa</taxon>
    </lineage>
</organism>
<protein>
    <recommendedName>
        <fullName evidence="3">Band 7 domain-containing protein</fullName>
    </recommendedName>
</protein>
<comment type="caution">
    <text evidence="1">The sequence shown here is derived from an EMBL/GenBank/DDBJ whole genome shotgun (WGS) entry which is preliminary data.</text>
</comment>
<accession>A0A4S8JNR2</accession>